<dbReference type="InterPro" id="IPR036097">
    <property type="entry name" value="HisK_dim/P_sf"/>
</dbReference>
<feature type="modified residue" description="4-aspartylphosphate" evidence="6">
    <location>
        <position position="55"/>
    </location>
</feature>
<dbReference type="SUPFAM" id="SSF55874">
    <property type="entry name" value="ATPase domain of HSP90 chaperone/DNA topoisomerase II/histidine kinase"/>
    <property type="match status" value="1"/>
</dbReference>
<feature type="domain" description="Histidine kinase" evidence="8">
    <location>
        <begin position="156"/>
        <end position="446"/>
    </location>
</feature>
<keyword evidence="4 10" id="KW-0808">Transferase</keyword>
<dbReference type="EC" id="2.7.13.3" evidence="2"/>
<dbReference type="PANTHER" id="PTHR43547:SF2">
    <property type="entry name" value="HYBRID SIGNAL TRANSDUCTION HISTIDINE KINASE C"/>
    <property type="match status" value="1"/>
</dbReference>
<dbReference type="CDD" id="cd00075">
    <property type="entry name" value="HATPase"/>
    <property type="match status" value="1"/>
</dbReference>
<dbReference type="EMBL" id="DSPX01000100">
    <property type="protein sequence ID" value="HGG01023.1"/>
    <property type="molecule type" value="Genomic_DNA"/>
</dbReference>
<dbReference type="SUPFAM" id="SSF47384">
    <property type="entry name" value="Homodimeric domain of signal transducing histidine kinase"/>
    <property type="match status" value="1"/>
</dbReference>
<keyword evidence="7" id="KW-0175">Coiled coil</keyword>
<dbReference type="InterPro" id="IPR005467">
    <property type="entry name" value="His_kinase_dom"/>
</dbReference>
<accession>A0A7C3ZJW6</accession>
<dbReference type="InterPro" id="IPR004358">
    <property type="entry name" value="Sig_transdc_His_kin-like_C"/>
</dbReference>
<dbReference type="Gene3D" id="3.40.50.2300">
    <property type="match status" value="1"/>
</dbReference>
<dbReference type="InterPro" id="IPR003594">
    <property type="entry name" value="HATPase_dom"/>
</dbReference>
<dbReference type="PANTHER" id="PTHR43547">
    <property type="entry name" value="TWO-COMPONENT HISTIDINE KINASE"/>
    <property type="match status" value="1"/>
</dbReference>
<keyword evidence="3 6" id="KW-0597">Phosphoprotein</keyword>
<dbReference type="Gene3D" id="1.10.287.130">
    <property type="match status" value="1"/>
</dbReference>
<feature type="domain" description="Response regulatory" evidence="9">
    <location>
        <begin position="5"/>
        <end position="120"/>
    </location>
</feature>
<proteinExistence type="predicted"/>
<dbReference type="SMART" id="SM00448">
    <property type="entry name" value="REC"/>
    <property type="match status" value="1"/>
</dbReference>
<reference evidence="10" key="1">
    <citation type="journal article" date="2020" name="mSystems">
        <title>Genome- and Community-Level Interaction Insights into Carbon Utilization and Element Cycling Functions of Hydrothermarchaeota in Hydrothermal Sediment.</title>
        <authorList>
            <person name="Zhou Z."/>
            <person name="Liu Y."/>
            <person name="Xu W."/>
            <person name="Pan J."/>
            <person name="Luo Z.H."/>
            <person name="Li M."/>
        </authorList>
    </citation>
    <scope>NUCLEOTIDE SEQUENCE [LARGE SCALE GENOMIC DNA]</scope>
    <source>
        <strain evidence="10">SpSt-374</strain>
    </source>
</reference>
<evidence type="ECO:0000259" key="8">
    <source>
        <dbReference type="PROSITE" id="PS50109"/>
    </source>
</evidence>
<evidence type="ECO:0000256" key="3">
    <source>
        <dbReference type="ARBA" id="ARBA00022553"/>
    </source>
</evidence>
<dbReference type="GO" id="GO:0000155">
    <property type="term" value="F:phosphorelay sensor kinase activity"/>
    <property type="evidence" value="ECO:0007669"/>
    <property type="project" value="InterPro"/>
</dbReference>
<dbReference type="Gene3D" id="3.30.565.10">
    <property type="entry name" value="Histidine kinase-like ATPase, C-terminal domain"/>
    <property type="match status" value="1"/>
</dbReference>
<evidence type="ECO:0000256" key="6">
    <source>
        <dbReference type="PROSITE-ProRule" id="PRU00169"/>
    </source>
</evidence>
<evidence type="ECO:0000256" key="2">
    <source>
        <dbReference type="ARBA" id="ARBA00012438"/>
    </source>
</evidence>
<dbReference type="InterPro" id="IPR011006">
    <property type="entry name" value="CheY-like_superfamily"/>
</dbReference>
<evidence type="ECO:0000256" key="5">
    <source>
        <dbReference type="ARBA" id="ARBA00023012"/>
    </source>
</evidence>
<keyword evidence="5" id="KW-0902">Two-component regulatory system</keyword>
<evidence type="ECO:0000256" key="4">
    <source>
        <dbReference type="ARBA" id="ARBA00022777"/>
    </source>
</evidence>
<dbReference type="Pfam" id="PF02518">
    <property type="entry name" value="HATPase_c"/>
    <property type="match status" value="1"/>
</dbReference>
<name>A0A7C3ZJW6_9CYAN</name>
<dbReference type="InterPro" id="IPR003661">
    <property type="entry name" value="HisK_dim/P_dom"/>
</dbReference>
<dbReference type="PRINTS" id="PR00344">
    <property type="entry name" value="BCTRLSENSOR"/>
</dbReference>
<dbReference type="CDD" id="cd17534">
    <property type="entry name" value="REC_DC-like"/>
    <property type="match status" value="1"/>
</dbReference>
<dbReference type="PROSITE" id="PS50109">
    <property type="entry name" value="HIS_KIN"/>
    <property type="match status" value="1"/>
</dbReference>
<evidence type="ECO:0000313" key="10">
    <source>
        <dbReference type="EMBL" id="HGG01023.1"/>
    </source>
</evidence>
<evidence type="ECO:0000256" key="1">
    <source>
        <dbReference type="ARBA" id="ARBA00000085"/>
    </source>
</evidence>
<dbReference type="SMART" id="SM00388">
    <property type="entry name" value="HisKA"/>
    <property type="match status" value="1"/>
</dbReference>
<feature type="coiled-coil region" evidence="7">
    <location>
        <begin position="122"/>
        <end position="149"/>
    </location>
</feature>
<evidence type="ECO:0000256" key="7">
    <source>
        <dbReference type="SAM" id="Coils"/>
    </source>
</evidence>
<organism evidence="10">
    <name type="scientific">Planktothricoides sp. SpSt-374</name>
    <dbReference type="NCBI Taxonomy" id="2282167"/>
    <lineage>
        <taxon>Bacteria</taxon>
        <taxon>Bacillati</taxon>
        <taxon>Cyanobacteriota</taxon>
        <taxon>Cyanophyceae</taxon>
        <taxon>Oscillatoriophycideae</taxon>
        <taxon>Oscillatoriales</taxon>
        <taxon>Oscillatoriaceae</taxon>
        <taxon>Planktothricoides</taxon>
    </lineage>
</organism>
<gene>
    <name evidence="10" type="ORF">ENR15_10340</name>
</gene>
<dbReference type="SUPFAM" id="SSF52172">
    <property type="entry name" value="CheY-like"/>
    <property type="match status" value="1"/>
</dbReference>
<dbReference type="PROSITE" id="PS50110">
    <property type="entry name" value="RESPONSE_REGULATORY"/>
    <property type="match status" value="1"/>
</dbReference>
<dbReference type="SMART" id="SM00387">
    <property type="entry name" value="HATPase_c"/>
    <property type="match status" value="1"/>
</dbReference>
<dbReference type="AlphaFoldDB" id="A0A7C3ZJW6"/>
<dbReference type="Pfam" id="PF00072">
    <property type="entry name" value="Response_reg"/>
    <property type="match status" value="1"/>
</dbReference>
<dbReference type="InterPro" id="IPR001789">
    <property type="entry name" value="Sig_transdc_resp-reg_receiver"/>
</dbReference>
<dbReference type="Pfam" id="PF00512">
    <property type="entry name" value="HisKA"/>
    <property type="match status" value="1"/>
</dbReference>
<evidence type="ECO:0000259" key="9">
    <source>
        <dbReference type="PROSITE" id="PS50110"/>
    </source>
</evidence>
<dbReference type="CDD" id="cd00082">
    <property type="entry name" value="HisKA"/>
    <property type="match status" value="1"/>
</dbReference>
<comment type="caution">
    <text evidence="10">The sequence shown here is derived from an EMBL/GenBank/DDBJ whole genome shotgun (WGS) entry which is preliminary data.</text>
</comment>
<keyword evidence="4 10" id="KW-0418">Kinase</keyword>
<comment type="catalytic activity">
    <reaction evidence="1">
        <text>ATP + protein L-histidine = ADP + protein N-phospho-L-histidine.</text>
        <dbReference type="EC" id="2.7.13.3"/>
    </reaction>
</comment>
<dbReference type="InterPro" id="IPR036890">
    <property type="entry name" value="HATPase_C_sf"/>
</dbReference>
<sequence length="450" mass="49999">MNLKRILVVEDEIIVAEDIAFRLRRLGYTVSGIVFQGEDAIQHCQANHPDLVLMDIVLKGTVDGIEAAQTIRDTLKIPIVFLTAYADDKTLKKAVVTEPFGYILKPFKEKDLHTTIEIALHRHQVESKINQALENSENLRKMSQNQEKIQNQYVSMAAHELRRPLATILLSADSLQFNRERWNEETKLKYLNWIQSAAENMNQLIEDMLLIGRIEAGKFQLKPTAVDLNYFCRRLIEQVQEKPPDLIYEQGIKPQVTLIAEEPDMVAVLDRQLLQIILSNLLSNALKYSPEGGAVMLELSLKDIVGPEQLAVGAHSGALEEKLSSTSIPLQFFVSEKSDCGGGNTTDSSASELKDVQSIGGGFFPPTGSDRALVFRVRDQGIGIPEEDRQKLFEMFYRCGNVGKIPGNGLGLAIVKQAVDLLSGSIGLESHVGEGTTFTVVLPYIPGEME</sequence>
<protein>
    <recommendedName>
        <fullName evidence="2">histidine kinase</fullName>
        <ecNumber evidence="2">2.7.13.3</ecNumber>
    </recommendedName>
</protein>